<evidence type="ECO:0000313" key="1">
    <source>
        <dbReference type="EMBL" id="PWK63459.1"/>
    </source>
</evidence>
<name>A0A316GUH9_9SPHI</name>
<dbReference type="Proteomes" id="UP000245678">
    <property type="component" value="Unassembled WGS sequence"/>
</dbReference>
<evidence type="ECO:0000313" key="2">
    <source>
        <dbReference type="Proteomes" id="UP000245678"/>
    </source>
</evidence>
<reference evidence="1 2" key="1">
    <citation type="submission" date="2018-05" db="EMBL/GenBank/DDBJ databases">
        <title>Genomic Encyclopedia of Archaeal and Bacterial Type Strains, Phase II (KMG-II): from individual species to whole genera.</title>
        <authorList>
            <person name="Goeker M."/>
        </authorList>
    </citation>
    <scope>NUCLEOTIDE SEQUENCE [LARGE SCALE GENOMIC DNA]</scope>
    <source>
        <strain evidence="1 2">DSM 19975</strain>
    </source>
</reference>
<gene>
    <name evidence="1" type="ORF">LX99_05117</name>
</gene>
<organism evidence="1 2">
    <name type="scientific">Mucilaginibacter oryzae</name>
    <dbReference type="NCBI Taxonomy" id="468058"/>
    <lineage>
        <taxon>Bacteria</taxon>
        <taxon>Pseudomonadati</taxon>
        <taxon>Bacteroidota</taxon>
        <taxon>Sphingobacteriia</taxon>
        <taxon>Sphingobacteriales</taxon>
        <taxon>Sphingobacteriaceae</taxon>
        <taxon>Mucilaginibacter</taxon>
    </lineage>
</organism>
<accession>A0A316GUH9</accession>
<sequence length="154" mass="17589">MLKSEWNAIAGFKNGEFGLHQGYYQSLSEVKPEVRNSANLSAIQAEQQSIISQLNAIRSLDGLADNEQAYVAEVSQNLITQLNSDLDDLQSVLTNGELQIGDDERINRLQRISASIKDKYVFTCFFCRKVQLLCAQRQQDNHEVETLRRYYKVK</sequence>
<keyword evidence="2" id="KW-1185">Reference proteome</keyword>
<protein>
    <submittedName>
        <fullName evidence="1">Uncharacterized protein</fullName>
    </submittedName>
</protein>
<dbReference type="AlphaFoldDB" id="A0A316GUH9"/>
<comment type="caution">
    <text evidence="1">The sequence shown here is derived from an EMBL/GenBank/DDBJ whole genome shotgun (WGS) entry which is preliminary data.</text>
</comment>
<dbReference type="EMBL" id="QGHA01000037">
    <property type="protein sequence ID" value="PWK63459.1"/>
    <property type="molecule type" value="Genomic_DNA"/>
</dbReference>
<proteinExistence type="predicted"/>